<evidence type="ECO:0000259" key="1">
    <source>
        <dbReference type="Pfam" id="PF00117"/>
    </source>
</evidence>
<reference evidence="2 3" key="1">
    <citation type="submission" date="2019-03" db="EMBL/GenBank/DDBJ databases">
        <title>Genomics of glacier-inhabiting Cryobacterium strains.</title>
        <authorList>
            <person name="Liu Q."/>
            <person name="Xin Y.-H."/>
        </authorList>
    </citation>
    <scope>NUCLEOTIDE SEQUENCE [LARGE SCALE GENOMIC DNA]</scope>
    <source>
        <strain evidence="2 3">Hh14</strain>
    </source>
</reference>
<dbReference type="AlphaFoldDB" id="A0A4R9A803"/>
<dbReference type="NCBIfam" id="NF005743">
    <property type="entry name" value="PRK07567.1"/>
    <property type="match status" value="1"/>
</dbReference>
<organism evidence="2 3">
    <name type="scientific">Cryobacterium frigoriphilum</name>
    <dbReference type="NCBI Taxonomy" id="1259150"/>
    <lineage>
        <taxon>Bacteria</taxon>
        <taxon>Bacillati</taxon>
        <taxon>Actinomycetota</taxon>
        <taxon>Actinomycetes</taxon>
        <taxon>Micrococcales</taxon>
        <taxon>Microbacteriaceae</taxon>
        <taxon>Cryobacterium</taxon>
    </lineage>
</organism>
<accession>A0A4R9A803</accession>
<name>A0A4R9A803_9MICO</name>
<dbReference type="SUPFAM" id="SSF52317">
    <property type="entry name" value="Class I glutamine amidotransferase-like"/>
    <property type="match status" value="1"/>
</dbReference>
<dbReference type="InterPro" id="IPR029062">
    <property type="entry name" value="Class_I_gatase-like"/>
</dbReference>
<keyword evidence="2" id="KW-0315">Glutamine amidotransferase</keyword>
<dbReference type="PANTHER" id="PTHR42695:SF5">
    <property type="entry name" value="GLUTAMINE AMIDOTRANSFERASE YLR126C-RELATED"/>
    <property type="match status" value="1"/>
</dbReference>
<proteinExistence type="predicted"/>
<dbReference type="CDD" id="cd01741">
    <property type="entry name" value="GATase1_1"/>
    <property type="match status" value="1"/>
</dbReference>
<protein>
    <submittedName>
        <fullName evidence="2">Glutamine amidotransferase</fullName>
    </submittedName>
</protein>
<comment type="caution">
    <text evidence="2">The sequence shown here is derived from an EMBL/GenBank/DDBJ whole genome shotgun (WGS) entry which is preliminary data.</text>
</comment>
<dbReference type="OrthoDB" id="5196541at2"/>
<dbReference type="GO" id="GO:0005829">
    <property type="term" value="C:cytosol"/>
    <property type="evidence" value="ECO:0007669"/>
    <property type="project" value="TreeGrafter"/>
</dbReference>
<dbReference type="GO" id="GO:0016740">
    <property type="term" value="F:transferase activity"/>
    <property type="evidence" value="ECO:0007669"/>
    <property type="project" value="UniProtKB-KW"/>
</dbReference>
<dbReference type="Proteomes" id="UP000297447">
    <property type="component" value="Unassembled WGS sequence"/>
</dbReference>
<keyword evidence="3" id="KW-1185">Reference proteome</keyword>
<dbReference type="InterPro" id="IPR044992">
    <property type="entry name" value="ChyE-like"/>
</dbReference>
<dbReference type="InterPro" id="IPR017926">
    <property type="entry name" value="GATASE"/>
</dbReference>
<evidence type="ECO:0000313" key="2">
    <source>
        <dbReference type="EMBL" id="TFD53965.1"/>
    </source>
</evidence>
<dbReference type="PROSITE" id="PS51273">
    <property type="entry name" value="GATASE_TYPE_1"/>
    <property type="match status" value="1"/>
</dbReference>
<dbReference type="Gene3D" id="3.40.50.880">
    <property type="match status" value="1"/>
</dbReference>
<evidence type="ECO:0000313" key="3">
    <source>
        <dbReference type="Proteomes" id="UP000297447"/>
    </source>
</evidence>
<feature type="domain" description="Glutamine amidotransferase" evidence="1">
    <location>
        <begin position="43"/>
        <end position="194"/>
    </location>
</feature>
<dbReference type="RefSeq" id="WP_134518389.1">
    <property type="nucleotide sequence ID" value="NZ_SOHE01000018.1"/>
</dbReference>
<sequence>MKPFLLLATRPEDEAADDEYSGFLAGAGLTRSQLHRVRLEAGPMPEIDLADYSGIIVGGSPFNAGDPDDEKTAVQRRVEHELGHLLDRVIAQDFPFLGACYGIGLLTAHLHGVVDSAWGEEAGPIEITLTDDGRSDPLFAALAPNFVGFVGHKEACSQVPPGAVVLASGRACPVQAFRVGRNVYATQFHPELTRESIVTRLRIYRDNGYFHPDRLNDVMTAIGASTVTEPAKLLTAFVARFGADDATATDAAASVAQIRYPGEA</sequence>
<gene>
    <name evidence="2" type="ORF">E3T55_04555</name>
</gene>
<dbReference type="PANTHER" id="PTHR42695">
    <property type="entry name" value="GLUTAMINE AMIDOTRANSFERASE YLR126C-RELATED"/>
    <property type="match status" value="1"/>
</dbReference>
<dbReference type="Pfam" id="PF00117">
    <property type="entry name" value="GATase"/>
    <property type="match status" value="1"/>
</dbReference>
<dbReference type="EMBL" id="SOHE01000018">
    <property type="protein sequence ID" value="TFD53965.1"/>
    <property type="molecule type" value="Genomic_DNA"/>
</dbReference>
<keyword evidence="2" id="KW-0808">Transferase</keyword>